<evidence type="ECO:0000313" key="1">
    <source>
        <dbReference type="EMBL" id="CAL8085493.1"/>
    </source>
</evidence>
<evidence type="ECO:0000313" key="2">
    <source>
        <dbReference type="Proteomes" id="UP001642540"/>
    </source>
</evidence>
<sequence>MMPREKTQFWTVPCLYRVKGVKSYENYCTNSYHLIVMKTTKDTVWLTFALSDSDVPNALILCFSLRRVFTPKRLAVIVSPSVSKVLREALSYEFDFIFTLDEERNTAELENEDFVKLFALTLQGFEKCVMLSPNMLVSDTKTT</sequence>
<organism evidence="1 2">
    <name type="scientific">Orchesella dallaii</name>
    <dbReference type="NCBI Taxonomy" id="48710"/>
    <lineage>
        <taxon>Eukaryota</taxon>
        <taxon>Metazoa</taxon>
        <taxon>Ecdysozoa</taxon>
        <taxon>Arthropoda</taxon>
        <taxon>Hexapoda</taxon>
        <taxon>Collembola</taxon>
        <taxon>Entomobryomorpha</taxon>
        <taxon>Entomobryoidea</taxon>
        <taxon>Orchesellidae</taxon>
        <taxon>Orchesellinae</taxon>
        <taxon>Orchesella</taxon>
    </lineage>
</organism>
<dbReference type="SUPFAM" id="SSF53448">
    <property type="entry name" value="Nucleotide-diphospho-sugar transferases"/>
    <property type="match status" value="1"/>
</dbReference>
<dbReference type="Proteomes" id="UP001642540">
    <property type="component" value="Unassembled WGS sequence"/>
</dbReference>
<protein>
    <submittedName>
        <fullName evidence="1">Uncharacterized protein</fullName>
    </submittedName>
</protein>
<dbReference type="Gene3D" id="3.90.550.10">
    <property type="entry name" value="Spore Coat Polysaccharide Biosynthesis Protein SpsA, Chain A"/>
    <property type="match status" value="1"/>
</dbReference>
<dbReference type="EMBL" id="CAXLJM020000019">
    <property type="protein sequence ID" value="CAL8085493.1"/>
    <property type="molecule type" value="Genomic_DNA"/>
</dbReference>
<comment type="caution">
    <text evidence="1">The sequence shown here is derived from an EMBL/GenBank/DDBJ whole genome shotgun (WGS) entry which is preliminary data.</text>
</comment>
<reference evidence="1 2" key="1">
    <citation type="submission" date="2024-08" db="EMBL/GenBank/DDBJ databases">
        <authorList>
            <person name="Cucini C."/>
            <person name="Frati F."/>
        </authorList>
    </citation>
    <scope>NUCLEOTIDE SEQUENCE [LARGE SCALE GENOMIC DNA]</scope>
</reference>
<accession>A0ABP1Q3J4</accession>
<proteinExistence type="predicted"/>
<dbReference type="InterPro" id="IPR029044">
    <property type="entry name" value="Nucleotide-diphossugar_trans"/>
</dbReference>
<gene>
    <name evidence="1" type="ORF">ODALV1_LOCUS6131</name>
</gene>
<name>A0ABP1Q3J4_9HEXA</name>
<keyword evidence="2" id="KW-1185">Reference proteome</keyword>